<dbReference type="STRING" id="3076.A0A2P6TL57"/>
<evidence type="ECO:0000313" key="5">
    <source>
        <dbReference type="EMBL" id="PRW45023.1"/>
    </source>
</evidence>
<dbReference type="SUPFAM" id="SSF55811">
    <property type="entry name" value="Nudix"/>
    <property type="match status" value="1"/>
</dbReference>
<dbReference type="Pfam" id="PF03357">
    <property type="entry name" value="Snf7"/>
    <property type="match status" value="1"/>
</dbReference>
<organism evidence="5 6">
    <name type="scientific">Chlorella sorokiniana</name>
    <name type="common">Freshwater green alga</name>
    <dbReference type="NCBI Taxonomy" id="3076"/>
    <lineage>
        <taxon>Eukaryota</taxon>
        <taxon>Viridiplantae</taxon>
        <taxon>Chlorophyta</taxon>
        <taxon>core chlorophytes</taxon>
        <taxon>Trebouxiophyceae</taxon>
        <taxon>Chlorellales</taxon>
        <taxon>Chlorellaceae</taxon>
        <taxon>Chlorella clade</taxon>
        <taxon>Chlorella</taxon>
    </lineage>
</organism>
<dbReference type="PANTHER" id="PTHR36845">
    <property type="entry name" value="HYDROLASE, PUTATIVE (AFU_ORTHOLOGUE AFUA_7G05090)-RELATED"/>
    <property type="match status" value="1"/>
</dbReference>
<evidence type="ECO:0000256" key="2">
    <source>
        <dbReference type="ARBA" id="ARBA00038358"/>
    </source>
</evidence>
<comment type="similarity">
    <text evidence="2">Belongs to the glycosyl hydrolase 88 family.</text>
</comment>
<evidence type="ECO:0000256" key="1">
    <source>
        <dbReference type="ARBA" id="ARBA00022801"/>
    </source>
</evidence>
<keyword evidence="6" id="KW-1185">Reference proteome</keyword>
<dbReference type="InterPro" id="IPR012341">
    <property type="entry name" value="6hp_glycosidase-like_sf"/>
</dbReference>
<dbReference type="OrthoDB" id="510307at2759"/>
<dbReference type="Gene3D" id="1.50.10.10">
    <property type="match status" value="1"/>
</dbReference>
<name>A0A2P6TL57_CHLSO</name>
<sequence length="763" mass="81676">MADKEELFDLVDEQDNVIGTELRSVVHSNGLLHRAVYVWVFRPDGALLVQRRSPHKKIGPGQLDLSVAEHLQPGESYLQGAVRGLAEELGIAAEAVQLAGPLAPTHRRELHQGAFHDVELVQSYRLDGYTGAVQIDEDEVVEAQWVQLPQLRAHAEAHPEEYTQWFLDETVIDGALEHLQALADRRERPDGSGGGEGPSPLAATLFPNSTDRSTGLYQGSKASKWTSGYLAGCYWRAYDLTGDAKWARLAEAELPGLAKVAGETDNHKVSHIFDSAYSEALAAGAPGADVKQYQKVLQRAAASLAARYNDKVKAIQSWNDIGDPEFEVIIDSMASLKIMWEAAQLPGGKQEWADIALQHARTVAKEVFREDGSTYHVVQFDPETGEVVKKRTHQGYRDDSTWSRGQAWAVVGYTHAYNATRDPQLLATAQIASDVFLQRLAEEADGVPLWDFDVPADGDQAWKDTSAAAIAASGLARLGQLTGSQNYTDAAAALVAALAEGYLGWEGPQPVEALLRNGTFSVPGGHHSTGLIWGDWYFLDALTQLLPLANATCTHLLEKKVAAEEARARECAQRGNKRGALTALRQKKLLASNLEQVETSLLRLGEQQVALEGVAATAETVAALAAGAAASKATMQQLGPDQVDAIFDDMAETAAEAQQVQDALALPLGAAAEVDDDELEAELKELEAAQLEEERLEAAAAAASASAANAGEAKPVPAAPAAAPALPATPTARPSQPARQAQRQQAGSEQDGELEGGQVELAA</sequence>
<dbReference type="Proteomes" id="UP000239899">
    <property type="component" value="Unassembled WGS sequence"/>
</dbReference>
<reference evidence="5 6" key="1">
    <citation type="journal article" date="2018" name="Plant J.">
        <title>Genome sequences of Chlorella sorokiniana UTEX 1602 and Micractinium conductrix SAG 241.80: implications to maltose excretion by a green alga.</title>
        <authorList>
            <person name="Arriola M.B."/>
            <person name="Velmurugan N."/>
            <person name="Zhang Y."/>
            <person name="Plunkett M.H."/>
            <person name="Hondzo H."/>
            <person name="Barney B.M."/>
        </authorList>
    </citation>
    <scope>NUCLEOTIDE SEQUENCE [LARGE SCALE GENOMIC DNA]</scope>
    <source>
        <strain evidence="6">UTEX 1602</strain>
    </source>
</reference>
<feature type="compositionally biased region" description="Low complexity" evidence="3">
    <location>
        <begin position="698"/>
        <end position="746"/>
    </location>
</feature>
<dbReference type="InterPro" id="IPR005024">
    <property type="entry name" value="Snf7_fam"/>
</dbReference>
<comment type="caution">
    <text evidence="5">The sequence shown here is derived from an EMBL/GenBank/DDBJ whole genome shotgun (WGS) entry which is preliminary data.</text>
</comment>
<dbReference type="GO" id="GO:0000272">
    <property type="term" value="P:polysaccharide catabolic process"/>
    <property type="evidence" value="ECO:0007669"/>
    <property type="project" value="TreeGrafter"/>
</dbReference>
<protein>
    <submittedName>
        <fullName evidence="5">Glucuronyl hydrolase</fullName>
    </submittedName>
</protein>
<feature type="domain" description="Nudix hydrolase" evidence="4">
    <location>
        <begin position="31"/>
        <end position="168"/>
    </location>
</feature>
<dbReference type="GO" id="GO:0007034">
    <property type="term" value="P:vacuolar transport"/>
    <property type="evidence" value="ECO:0007669"/>
    <property type="project" value="InterPro"/>
</dbReference>
<keyword evidence="1 5" id="KW-0378">Hydrolase</keyword>
<dbReference type="EMBL" id="LHPG02000012">
    <property type="protein sequence ID" value="PRW45023.1"/>
    <property type="molecule type" value="Genomic_DNA"/>
</dbReference>
<dbReference type="AlphaFoldDB" id="A0A2P6TL57"/>
<dbReference type="InterPro" id="IPR000086">
    <property type="entry name" value="NUDIX_hydrolase_dom"/>
</dbReference>
<dbReference type="PROSITE" id="PS51462">
    <property type="entry name" value="NUDIX"/>
    <property type="match status" value="1"/>
</dbReference>
<gene>
    <name evidence="5" type="ORF">C2E21_6123</name>
</gene>
<feature type="region of interest" description="Disordered" evidence="3">
    <location>
        <begin position="185"/>
        <end position="205"/>
    </location>
</feature>
<proteinExistence type="inferred from homology"/>
<evidence type="ECO:0000313" key="6">
    <source>
        <dbReference type="Proteomes" id="UP000239899"/>
    </source>
</evidence>
<dbReference type="Gene3D" id="1.10.287.1060">
    <property type="entry name" value="ESAT-6-like"/>
    <property type="match status" value="1"/>
</dbReference>
<dbReference type="InterPro" id="IPR008928">
    <property type="entry name" value="6-hairpin_glycosidase_sf"/>
</dbReference>
<evidence type="ECO:0000259" key="4">
    <source>
        <dbReference type="PROSITE" id="PS51462"/>
    </source>
</evidence>
<dbReference type="CDD" id="cd04692">
    <property type="entry name" value="NUDIX_Hydrolase"/>
    <property type="match status" value="1"/>
</dbReference>
<dbReference type="GO" id="GO:0052757">
    <property type="term" value="F:chondroitin hydrolase activity"/>
    <property type="evidence" value="ECO:0007669"/>
    <property type="project" value="TreeGrafter"/>
</dbReference>
<dbReference type="PANTHER" id="PTHR36845:SF1">
    <property type="entry name" value="HYDROLASE, PUTATIVE (AFU_ORTHOLOGUE AFUA_7G05090)-RELATED"/>
    <property type="match status" value="1"/>
</dbReference>
<dbReference type="Gene3D" id="3.90.79.10">
    <property type="entry name" value="Nucleoside Triphosphate Pyrophosphohydrolase"/>
    <property type="match status" value="1"/>
</dbReference>
<accession>A0A2P6TL57</accession>
<evidence type="ECO:0000256" key="3">
    <source>
        <dbReference type="SAM" id="MobiDB-lite"/>
    </source>
</evidence>
<dbReference type="Pfam" id="PF00293">
    <property type="entry name" value="NUDIX"/>
    <property type="match status" value="1"/>
</dbReference>
<dbReference type="InterPro" id="IPR052369">
    <property type="entry name" value="UG_Glycosaminoglycan_Hydrolase"/>
</dbReference>
<dbReference type="InterPro" id="IPR015797">
    <property type="entry name" value="NUDIX_hydrolase-like_dom_sf"/>
</dbReference>
<dbReference type="SUPFAM" id="SSF48208">
    <property type="entry name" value="Six-hairpin glycosidases"/>
    <property type="match status" value="1"/>
</dbReference>
<feature type="region of interest" description="Disordered" evidence="3">
    <location>
        <begin position="697"/>
        <end position="763"/>
    </location>
</feature>